<evidence type="ECO:0000259" key="8">
    <source>
        <dbReference type="Pfam" id="PF01182"/>
    </source>
</evidence>
<evidence type="ECO:0000256" key="2">
    <source>
        <dbReference type="ARBA" id="ARBA00002681"/>
    </source>
</evidence>
<comment type="catalytic activity">
    <reaction evidence="1 7">
        <text>6-phospho-D-glucono-1,5-lactone + H2O = 6-phospho-D-gluconate + H(+)</text>
        <dbReference type="Rhea" id="RHEA:12556"/>
        <dbReference type="ChEBI" id="CHEBI:15377"/>
        <dbReference type="ChEBI" id="CHEBI:15378"/>
        <dbReference type="ChEBI" id="CHEBI:57955"/>
        <dbReference type="ChEBI" id="CHEBI:58759"/>
        <dbReference type="EC" id="3.1.1.31"/>
    </reaction>
</comment>
<dbReference type="GO" id="GO:0017057">
    <property type="term" value="F:6-phosphogluconolactonase activity"/>
    <property type="evidence" value="ECO:0007669"/>
    <property type="project" value="UniProtKB-UniRule"/>
</dbReference>
<dbReference type="RefSeq" id="WP_141166955.1">
    <property type="nucleotide sequence ID" value="NZ_VHLH01000018.1"/>
</dbReference>
<dbReference type="GO" id="GO:0006098">
    <property type="term" value="P:pentose-phosphate shunt"/>
    <property type="evidence" value="ECO:0007669"/>
    <property type="project" value="UniProtKB-UniPathway"/>
</dbReference>
<evidence type="ECO:0000256" key="7">
    <source>
        <dbReference type="RuleBase" id="RU365095"/>
    </source>
</evidence>
<dbReference type="PANTHER" id="PTHR11054:SF0">
    <property type="entry name" value="6-PHOSPHOGLUCONOLACTONASE"/>
    <property type="match status" value="1"/>
</dbReference>
<protein>
    <recommendedName>
        <fullName evidence="6 7">6-phosphogluconolactonase</fullName>
        <shortName evidence="7">6PGL</shortName>
        <ecNumber evidence="5 7">3.1.1.31</ecNumber>
    </recommendedName>
</protein>
<evidence type="ECO:0000256" key="5">
    <source>
        <dbReference type="ARBA" id="ARBA00013198"/>
    </source>
</evidence>
<reference evidence="9 10" key="1">
    <citation type="submission" date="2019-06" db="EMBL/GenBank/DDBJ databases">
        <authorList>
            <person name="Li M."/>
        </authorList>
    </citation>
    <scope>NUCLEOTIDE SEQUENCE [LARGE SCALE GENOMIC DNA]</scope>
    <source>
        <strain evidence="9 10">BGMRC6574</strain>
    </source>
</reference>
<dbReference type="InterPro" id="IPR037171">
    <property type="entry name" value="NagB/RpiA_transferase-like"/>
</dbReference>
<dbReference type="UniPathway" id="UPA00115">
    <property type="reaction ID" value="UER00409"/>
</dbReference>
<organism evidence="9 10">
    <name type="scientific">Pararhizobium mangrovi</name>
    <dbReference type="NCBI Taxonomy" id="2590452"/>
    <lineage>
        <taxon>Bacteria</taxon>
        <taxon>Pseudomonadati</taxon>
        <taxon>Pseudomonadota</taxon>
        <taxon>Alphaproteobacteria</taxon>
        <taxon>Hyphomicrobiales</taxon>
        <taxon>Rhizobiaceae</taxon>
        <taxon>Rhizobium/Agrobacterium group</taxon>
        <taxon>Pararhizobium</taxon>
    </lineage>
</organism>
<comment type="caution">
    <text evidence="9">The sequence shown here is derived from an EMBL/GenBank/DDBJ whole genome shotgun (WGS) entry which is preliminary data.</text>
</comment>
<evidence type="ECO:0000313" key="10">
    <source>
        <dbReference type="Proteomes" id="UP000320314"/>
    </source>
</evidence>
<dbReference type="InterPro" id="IPR039104">
    <property type="entry name" value="6PGL"/>
</dbReference>
<comment type="function">
    <text evidence="2 7">Hydrolysis of 6-phosphogluconolactone to 6-phosphogluconate.</text>
</comment>
<evidence type="ECO:0000313" key="9">
    <source>
        <dbReference type="EMBL" id="TPW27909.1"/>
    </source>
</evidence>
<dbReference type="SUPFAM" id="SSF100950">
    <property type="entry name" value="NagB/RpiA/CoA transferase-like"/>
    <property type="match status" value="1"/>
</dbReference>
<dbReference type="PANTHER" id="PTHR11054">
    <property type="entry name" value="6-PHOSPHOGLUCONOLACTONASE"/>
    <property type="match status" value="1"/>
</dbReference>
<dbReference type="NCBIfam" id="TIGR01198">
    <property type="entry name" value="pgl"/>
    <property type="match status" value="1"/>
</dbReference>
<comment type="similarity">
    <text evidence="4 7">Belongs to the glucosamine/galactosamine-6-phosphate isomerase family. 6-phosphogluconolactonase subfamily.</text>
</comment>
<dbReference type="CDD" id="cd01400">
    <property type="entry name" value="6PGL"/>
    <property type="match status" value="1"/>
</dbReference>
<dbReference type="EMBL" id="VHLH01000018">
    <property type="protein sequence ID" value="TPW27909.1"/>
    <property type="molecule type" value="Genomic_DNA"/>
</dbReference>
<dbReference type="EC" id="3.1.1.31" evidence="5 7"/>
<dbReference type="Proteomes" id="UP000320314">
    <property type="component" value="Unassembled WGS sequence"/>
</dbReference>
<gene>
    <name evidence="7 9" type="primary">pgl</name>
    <name evidence="9" type="ORF">FJU11_10210</name>
</gene>
<accession>A0A506U5Q4</accession>
<dbReference type="AlphaFoldDB" id="A0A506U5Q4"/>
<dbReference type="GO" id="GO:0005975">
    <property type="term" value="P:carbohydrate metabolic process"/>
    <property type="evidence" value="ECO:0007669"/>
    <property type="project" value="UniProtKB-UniRule"/>
</dbReference>
<evidence type="ECO:0000256" key="6">
    <source>
        <dbReference type="ARBA" id="ARBA00020337"/>
    </source>
</evidence>
<evidence type="ECO:0000256" key="3">
    <source>
        <dbReference type="ARBA" id="ARBA00004961"/>
    </source>
</evidence>
<dbReference type="OrthoDB" id="9810967at2"/>
<dbReference type="Pfam" id="PF01182">
    <property type="entry name" value="Glucosamine_iso"/>
    <property type="match status" value="1"/>
</dbReference>
<sequence length="238" mass="25575">MTESKARPITLQEFDDRAALAEALAERICETLERAIAEKGEAVMAVSGGSTPKLLFEALSKRNPGWVNVTVSLVDERFVPPEDERSNQRLVSTYLLKDAAAEATFVPLYQHVDDVDAAAALASGKIDTLALPFDVAILGMGTDGHTASFFPGGDNLEAATDPGERRSVLAMHAGGAEEPRLTLTLPQLVASTMLVLHIEGGNKREALDRAREPGPASEMPIRSILDAVERPLEVYWAA</sequence>
<comment type="pathway">
    <text evidence="3 7">Carbohydrate degradation; pentose phosphate pathway; D-ribulose 5-phosphate from D-glucose 6-phosphate (oxidative stage): step 2/3.</text>
</comment>
<dbReference type="InterPro" id="IPR006148">
    <property type="entry name" value="Glc/Gal-6P_isomerase"/>
</dbReference>
<name>A0A506U5Q4_9HYPH</name>
<dbReference type="Gene3D" id="3.40.50.1360">
    <property type="match status" value="1"/>
</dbReference>
<feature type="domain" description="Glucosamine/galactosamine-6-phosphate isomerase" evidence="8">
    <location>
        <begin position="16"/>
        <end position="225"/>
    </location>
</feature>
<keyword evidence="10" id="KW-1185">Reference proteome</keyword>
<dbReference type="InterPro" id="IPR005900">
    <property type="entry name" value="6-phosphogluconolactonase_DevB"/>
</dbReference>
<keyword evidence="7 9" id="KW-0378">Hydrolase</keyword>
<proteinExistence type="inferred from homology"/>
<evidence type="ECO:0000256" key="1">
    <source>
        <dbReference type="ARBA" id="ARBA00000832"/>
    </source>
</evidence>
<evidence type="ECO:0000256" key="4">
    <source>
        <dbReference type="ARBA" id="ARBA00010662"/>
    </source>
</evidence>